<name>A0ABW2EI74_9BACI</name>
<reference evidence="2" key="1">
    <citation type="journal article" date="2019" name="Int. J. Syst. Evol. Microbiol.">
        <title>The Global Catalogue of Microorganisms (GCM) 10K type strain sequencing project: providing services to taxonomists for standard genome sequencing and annotation.</title>
        <authorList>
            <consortium name="The Broad Institute Genomics Platform"/>
            <consortium name="The Broad Institute Genome Sequencing Center for Infectious Disease"/>
            <person name="Wu L."/>
            <person name="Ma J."/>
        </authorList>
    </citation>
    <scope>NUCLEOTIDE SEQUENCE [LARGE SCALE GENOMIC DNA]</scope>
    <source>
        <strain evidence="2">CGMCC 4.1621</strain>
    </source>
</reference>
<organism evidence="1 2">
    <name type="scientific">Halobacillus seohaensis</name>
    <dbReference type="NCBI Taxonomy" id="447421"/>
    <lineage>
        <taxon>Bacteria</taxon>
        <taxon>Bacillati</taxon>
        <taxon>Bacillota</taxon>
        <taxon>Bacilli</taxon>
        <taxon>Bacillales</taxon>
        <taxon>Bacillaceae</taxon>
        <taxon>Halobacillus</taxon>
    </lineage>
</organism>
<dbReference type="RefSeq" id="WP_204706685.1">
    <property type="nucleotide sequence ID" value="NZ_JBHSZV010000004.1"/>
</dbReference>
<comment type="caution">
    <text evidence="1">The sequence shown here is derived from an EMBL/GenBank/DDBJ whole genome shotgun (WGS) entry which is preliminary data.</text>
</comment>
<dbReference type="PIRSF" id="PIRSF021435">
    <property type="entry name" value="SpoIIIAB"/>
    <property type="match status" value="1"/>
</dbReference>
<keyword evidence="2" id="KW-1185">Reference proteome</keyword>
<accession>A0ABW2EI74</accession>
<dbReference type="EMBL" id="JBHSZV010000004">
    <property type="protein sequence ID" value="MFC7060596.1"/>
    <property type="molecule type" value="Genomic_DNA"/>
</dbReference>
<dbReference type="Proteomes" id="UP001596410">
    <property type="component" value="Unassembled WGS sequence"/>
</dbReference>
<evidence type="ECO:0000313" key="1">
    <source>
        <dbReference type="EMBL" id="MFC7060596.1"/>
    </source>
</evidence>
<dbReference type="InterPro" id="IPR014198">
    <property type="entry name" value="Spore_III_AB"/>
</dbReference>
<dbReference type="Pfam" id="PF09548">
    <property type="entry name" value="Spore_III_AB"/>
    <property type="match status" value="1"/>
</dbReference>
<proteinExistence type="predicted"/>
<gene>
    <name evidence="1" type="primary">spoIIIAB</name>
    <name evidence="1" type="ORF">ACFQIC_01745</name>
</gene>
<sequence>MEWFGALIVLLATTWIGFDIAAKFKKRPSQIRQWKSALQMIEAEMVYSQSSLWEVCEKLSNVLPPPICYFFSNLVKEKAACTDFSSLWTAELRKQWFWNAMNKSDLDILIQFGSTLGQHDLTQQQKQIKLTSHHLDLQLNEAIEVSSKHQRVARGAGVLSGLLVVLLLI</sequence>
<dbReference type="NCBIfam" id="TIGR02833">
    <property type="entry name" value="spore_III_AB"/>
    <property type="match status" value="1"/>
</dbReference>
<evidence type="ECO:0000313" key="2">
    <source>
        <dbReference type="Proteomes" id="UP001596410"/>
    </source>
</evidence>
<protein>
    <submittedName>
        <fullName evidence="1">Stage III sporulation protein SpoIIIAB</fullName>
    </submittedName>
</protein>